<evidence type="ECO:0000313" key="3">
    <source>
        <dbReference type="EMBL" id="SFA58499.1"/>
    </source>
</evidence>
<keyword evidence="4" id="KW-1185">Reference proteome</keyword>
<dbReference type="PANTHER" id="PTHR42954">
    <property type="entry name" value="FE(2+) TRANSPORT PROTEIN A"/>
    <property type="match status" value="1"/>
</dbReference>
<dbReference type="AlphaFoldDB" id="A0A1I0U305"/>
<evidence type="ECO:0000313" key="4">
    <source>
        <dbReference type="Proteomes" id="UP000198979"/>
    </source>
</evidence>
<dbReference type="PANTHER" id="PTHR42954:SF2">
    <property type="entry name" value="FE(2+) TRANSPORT PROTEIN A"/>
    <property type="match status" value="1"/>
</dbReference>
<dbReference type="EMBL" id="FOJQ01000075">
    <property type="protein sequence ID" value="SFA58499.1"/>
    <property type="molecule type" value="Genomic_DNA"/>
</dbReference>
<accession>A0A1I0U305</accession>
<evidence type="ECO:0000256" key="1">
    <source>
        <dbReference type="ARBA" id="ARBA00023004"/>
    </source>
</evidence>
<dbReference type="SUPFAM" id="SSF50037">
    <property type="entry name" value="C-terminal domain of transcriptional repressors"/>
    <property type="match status" value="1"/>
</dbReference>
<protein>
    <submittedName>
        <fullName evidence="3">Ferrous iron transport protein A</fullName>
    </submittedName>
</protein>
<dbReference type="InterPro" id="IPR038157">
    <property type="entry name" value="FeoA_core_dom"/>
</dbReference>
<dbReference type="InterPro" id="IPR007167">
    <property type="entry name" value="Fe-transptr_FeoA-like"/>
</dbReference>
<evidence type="ECO:0000259" key="2">
    <source>
        <dbReference type="SMART" id="SM00899"/>
    </source>
</evidence>
<feature type="domain" description="Ferrous iron transporter FeoA-like" evidence="2">
    <location>
        <begin position="8"/>
        <end position="80"/>
    </location>
</feature>
<dbReference type="Pfam" id="PF04023">
    <property type="entry name" value="FeoA"/>
    <property type="match status" value="1"/>
</dbReference>
<organism evidence="3 4">
    <name type="scientific">Anoxybacillus pushchinoensis</name>
    <dbReference type="NCBI Taxonomy" id="150248"/>
    <lineage>
        <taxon>Bacteria</taxon>
        <taxon>Bacillati</taxon>
        <taxon>Bacillota</taxon>
        <taxon>Bacilli</taxon>
        <taxon>Bacillales</taxon>
        <taxon>Anoxybacillaceae</taxon>
        <taxon>Anoxybacillus</taxon>
    </lineage>
</organism>
<dbReference type="InterPro" id="IPR008988">
    <property type="entry name" value="Transcriptional_repressor_C"/>
</dbReference>
<dbReference type="SMART" id="SM00899">
    <property type="entry name" value="FeoA"/>
    <property type="match status" value="1"/>
</dbReference>
<keyword evidence="1" id="KW-0408">Iron</keyword>
<proteinExistence type="predicted"/>
<dbReference type="GO" id="GO:0046914">
    <property type="term" value="F:transition metal ion binding"/>
    <property type="evidence" value="ECO:0007669"/>
    <property type="project" value="InterPro"/>
</dbReference>
<dbReference type="STRING" id="150248.SAMN05216169_10758"/>
<dbReference type="Gene3D" id="2.30.30.90">
    <property type="match status" value="1"/>
</dbReference>
<dbReference type="Proteomes" id="UP000198979">
    <property type="component" value="Unassembled WGS sequence"/>
</dbReference>
<dbReference type="InterPro" id="IPR052713">
    <property type="entry name" value="FeoA"/>
</dbReference>
<sequence>MMDSTKLVPLSNCSPGQKFKIVQLELIGTMRYRLLDLGFVPGAVISVQQKSPLGDPTAFRVNNTMIALREEESSKIFGEVIEND</sequence>
<gene>
    <name evidence="3" type="ORF">SAMN05216169_10758</name>
</gene>
<reference evidence="4" key="1">
    <citation type="submission" date="2016-10" db="EMBL/GenBank/DDBJ databases">
        <authorList>
            <person name="Varghese N."/>
            <person name="Submissions S."/>
        </authorList>
    </citation>
    <scope>NUCLEOTIDE SEQUENCE [LARGE SCALE GENOMIC DNA]</scope>
    <source>
        <strain evidence="4">K1</strain>
    </source>
</reference>
<name>A0A1I0U305_9BACL</name>